<feature type="domain" description="Ketoreductase" evidence="4">
    <location>
        <begin position="2"/>
        <end position="136"/>
    </location>
</feature>
<evidence type="ECO:0000256" key="2">
    <source>
        <dbReference type="ARBA" id="ARBA00023002"/>
    </source>
</evidence>
<reference evidence="5 6" key="1">
    <citation type="journal article" date="2019" name="Sci. Rep.">
        <title>Extended insight into the Mycobacterium chelonae-abscessus complex through whole genome sequencing of Mycobacterium salmoniphilum outbreak and Mycobacterium salmoniphilum-like strains.</title>
        <authorList>
            <person name="Behra P.R.K."/>
            <person name="Das S."/>
            <person name="Pettersson B.M.F."/>
            <person name="Shirreff L."/>
            <person name="DuCote T."/>
            <person name="Jacobsson K.G."/>
            <person name="Ennis D.G."/>
            <person name="Kirsebom L.A."/>
        </authorList>
    </citation>
    <scope>NUCLEOTIDE SEQUENCE [LARGE SCALE GENOMIC DNA]</scope>
    <source>
        <strain evidence="5 6">DSM 45524</strain>
    </source>
</reference>
<dbReference type="PRINTS" id="PR00080">
    <property type="entry name" value="SDRFAMILY"/>
</dbReference>
<dbReference type="AlphaFoldDB" id="A0A4R5P4Y0"/>
<dbReference type="RefSeq" id="WP_078335888.1">
    <property type="nucleotide sequence ID" value="NZ_MAFQ01000014.1"/>
</dbReference>
<accession>A0A4R5P4Y0</accession>
<keyword evidence="2" id="KW-0560">Oxidoreductase</keyword>
<organism evidence="5 6">
    <name type="scientific">Mycobacteroides franklinii</name>
    <dbReference type="NCBI Taxonomy" id="948102"/>
    <lineage>
        <taxon>Bacteria</taxon>
        <taxon>Bacillati</taxon>
        <taxon>Actinomycetota</taxon>
        <taxon>Actinomycetes</taxon>
        <taxon>Mycobacteriales</taxon>
        <taxon>Mycobacteriaceae</taxon>
        <taxon>Mycobacteroides</taxon>
    </lineage>
</organism>
<evidence type="ECO:0000313" key="6">
    <source>
        <dbReference type="Proteomes" id="UP000295627"/>
    </source>
</evidence>
<dbReference type="CDD" id="cd05374">
    <property type="entry name" value="17beta-HSD-like_SDR_c"/>
    <property type="match status" value="1"/>
</dbReference>
<evidence type="ECO:0000256" key="3">
    <source>
        <dbReference type="RuleBase" id="RU000363"/>
    </source>
</evidence>
<protein>
    <submittedName>
        <fullName evidence="5">SDR family oxidoreductase</fullName>
    </submittedName>
</protein>
<comment type="caution">
    <text evidence="5">The sequence shown here is derived from an EMBL/GenBank/DDBJ whole genome shotgun (WGS) entry which is preliminary data.</text>
</comment>
<gene>
    <name evidence="5" type="ORF">EJ571_24855</name>
</gene>
<dbReference type="InterPro" id="IPR002347">
    <property type="entry name" value="SDR_fam"/>
</dbReference>
<evidence type="ECO:0000313" key="5">
    <source>
        <dbReference type="EMBL" id="TDH17962.1"/>
    </source>
</evidence>
<dbReference type="Pfam" id="PF00106">
    <property type="entry name" value="adh_short"/>
    <property type="match status" value="1"/>
</dbReference>
<dbReference type="PANTHER" id="PTHR43976">
    <property type="entry name" value="SHORT CHAIN DEHYDROGENASE"/>
    <property type="match status" value="1"/>
</dbReference>
<dbReference type="InterPro" id="IPR051911">
    <property type="entry name" value="SDR_oxidoreductase"/>
</dbReference>
<sequence>MNTVMITGASSGLGHATALLFQARGWNVIATMRSPADRPELDSLDNVLVTRLDVEDQGSIDAAVEAGINRFGRIDALINNAGYGAYGPLELITRDTAQRQFSVNVLGLLATTRSLLPHFRRNHAGVVVNISSVGGRLTMPLGTLYHGSKFAVEGISEALQYELSAIGARVKIVEPGGIKTDFGRRSFDFTDDARIAEYQALSASITEVVEGLDVGTDPTAIAEIVYEATTDTSGRLRFIAGSDAEHMLADRASMDDETFYTNFKQRFGLN</sequence>
<dbReference type="Proteomes" id="UP000295627">
    <property type="component" value="Unassembled WGS sequence"/>
</dbReference>
<name>A0A4R5P4Y0_9MYCO</name>
<dbReference type="PRINTS" id="PR00081">
    <property type="entry name" value="GDHRDH"/>
</dbReference>
<dbReference type="GO" id="GO:0016491">
    <property type="term" value="F:oxidoreductase activity"/>
    <property type="evidence" value="ECO:0007669"/>
    <property type="project" value="UniProtKB-KW"/>
</dbReference>
<evidence type="ECO:0000259" key="4">
    <source>
        <dbReference type="SMART" id="SM00822"/>
    </source>
</evidence>
<evidence type="ECO:0000256" key="1">
    <source>
        <dbReference type="ARBA" id="ARBA00006484"/>
    </source>
</evidence>
<dbReference type="SMART" id="SM00822">
    <property type="entry name" value="PKS_KR"/>
    <property type="match status" value="1"/>
</dbReference>
<dbReference type="PANTHER" id="PTHR43976:SF16">
    <property type="entry name" value="SHORT-CHAIN DEHYDROGENASE_REDUCTASE FAMILY PROTEIN"/>
    <property type="match status" value="1"/>
</dbReference>
<dbReference type="EMBL" id="RXLR01000024">
    <property type="protein sequence ID" value="TDH17962.1"/>
    <property type="molecule type" value="Genomic_DNA"/>
</dbReference>
<dbReference type="InterPro" id="IPR057326">
    <property type="entry name" value="KR_dom"/>
</dbReference>
<proteinExistence type="inferred from homology"/>
<dbReference type="Gene3D" id="3.40.50.720">
    <property type="entry name" value="NAD(P)-binding Rossmann-like Domain"/>
    <property type="match status" value="1"/>
</dbReference>
<dbReference type="SUPFAM" id="SSF51735">
    <property type="entry name" value="NAD(P)-binding Rossmann-fold domains"/>
    <property type="match status" value="1"/>
</dbReference>
<comment type="similarity">
    <text evidence="1 3">Belongs to the short-chain dehydrogenases/reductases (SDR) family.</text>
</comment>
<dbReference type="InterPro" id="IPR036291">
    <property type="entry name" value="NAD(P)-bd_dom_sf"/>
</dbReference>